<dbReference type="EMBL" id="JNBS01001710">
    <property type="protein sequence ID" value="OQS00348.1"/>
    <property type="molecule type" value="Genomic_DNA"/>
</dbReference>
<dbReference type="STRING" id="74557.A0A1V9ZQP5"/>
<name>A0A1V9ZQP5_9STRA</name>
<gene>
    <name evidence="1" type="ORF">THRCLA_06007</name>
</gene>
<comment type="caution">
    <text evidence="1">The sequence shown here is derived from an EMBL/GenBank/DDBJ whole genome shotgun (WGS) entry which is preliminary data.</text>
</comment>
<protein>
    <submittedName>
        <fullName evidence="1">Uncharacterized protein</fullName>
    </submittedName>
</protein>
<reference evidence="1 2" key="1">
    <citation type="journal article" date="2014" name="Genome Biol. Evol.">
        <title>The secreted proteins of Achlya hypogyna and Thraustotheca clavata identify the ancestral oomycete secretome and reveal gene acquisitions by horizontal gene transfer.</title>
        <authorList>
            <person name="Misner I."/>
            <person name="Blouin N."/>
            <person name="Leonard G."/>
            <person name="Richards T.A."/>
            <person name="Lane C.E."/>
        </authorList>
    </citation>
    <scope>NUCLEOTIDE SEQUENCE [LARGE SCALE GENOMIC DNA]</scope>
    <source>
        <strain evidence="1 2">ATCC 34112</strain>
    </source>
</reference>
<dbReference type="Proteomes" id="UP000243217">
    <property type="component" value="Unassembled WGS sequence"/>
</dbReference>
<dbReference type="AlphaFoldDB" id="A0A1V9ZQP5"/>
<dbReference type="OrthoDB" id="59767at2759"/>
<sequence length="155" mass="17761">MHENVGRRRSVAMKEEILQKELPFLGTIDGTDTVVRVEITSTPLTFRLQRCIDAVQSSDRTRRFSDESVFVIDDNEYQSIISNDKYSVATNDEEESAMERNEEECLPIERSSDASLADFAFDFQAEWTDDMHIEVDHCDQTLRSGIISPTSVNQF</sequence>
<evidence type="ECO:0000313" key="1">
    <source>
        <dbReference type="EMBL" id="OQS00348.1"/>
    </source>
</evidence>
<organism evidence="1 2">
    <name type="scientific">Thraustotheca clavata</name>
    <dbReference type="NCBI Taxonomy" id="74557"/>
    <lineage>
        <taxon>Eukaryota</taxon>
        <taxon>Sar</taxon>
        <taxon>Stramenopiles</taxon>
        <taxon>Oomycota</taxon>
        <taxon>Saprolegniomycetes</taxon>
        <taxon>Saprolegniales</taxon>
        <taxon>Achlyaceae</taxon>
        <taxon>Thraustotheca</taxon>
    </lineage>
</organism>
<accession>A0A1V9ZQP5</accession>
<proteinExistence type="predicted"/>
<evidence type="ECO:0000313" key="2">
    <source>
        <dbReference type="Proteomes" id="UP000243217"/>
    </source>
</evidence>
<keyword evidence="2" id="KW-1185">Reference proteome</keyword>